<dbReference type="Gene3D" id="2.60.120.1160">
    <property type="match status" value="1"/>
</dbReference>
<reference evidence="2" key="1">
    <citation type="submission" date="2023-06" db="EMBL/GenBank/DDBJ databases">
        <authorList>
            <person name="Noh H."/>
        </authorList>
    </citation>
    <scope>NUCLEOTIDE SEQUENCE</scope>
    <source>
        <strain evidence="2">DUCC20226</strain>
    </source>
</reference>
<dbReference type="EMBL" id="JAUJFL010000006">
    <property type="protein sequence ID" value="KAK2601273.1"/>
    <property type="molecule type" value="Genomic_DNA"/>
</dbReference>
<sequence>MALSYFAVRSLELLSLSSPVQCPVVLDGRIAQNTTLSVFDTNASPFNPGYSKGQNLSWSQILEFPPVAPSLFDASSPESFKPLEVTIDDRSIFNPSGTNPQLGFRRAGLLLGNGSDASNQGVMTFHWSSKQDSARPLNLTHEYLTVWHETNDSSGSQFALQLGLPLGSNDTSEASSHSWKMLDRNNSVVFTSPLNFDEWQNFAVTVDVPQNTIQVYFSEGSSPLEAVTEVLQNDNSGGGALQIGLLKKPTETKTVVFDGFQESPLNEGQIYGGLFVEDSADNCVSLGTAKA</sequence>
<dbReference type="PANTHER" id="PTHR34612">
    <property type="entry name" value="GH131_N DOMAIN-CONTAINING PROTEIN"/>
    <property type="match status" value="1"/>
</dbReference>
<feature type="domain" description="Glycoside hydrolase 131 catalytic N-terminal" evidence="1">
    <location>
        <begin position="24"/>
        <end position="281"/>
    </location>
</feature>
<dbReference type="AlphaFoldDB" id="A0AAD9W250"/>
<comment type="caution">
    <text evidence="2">The sequence shown here is derived from an EMBL/GenBank/DDBJ whole genome shotgun (WGS) entry which is preliminary data.</text>
</comment>
<protein>
    <recommendedName>
        <fullName evidence="1">Glycoside hydrolase 131 catalytic N-terminal domain-containing protein</fullName>
    </recommendedName>
</protein>
<dbReference type="PANTHER" id="PTHR34612:SF4">
    <property type="entry name" value="GLYCOSIDE HYDROLASE 131 CATALYTIC N-TERMINAL DOMAIN-CONTAINING PROTEIN"/>
    <property type="match status" value="1"/>
</dbReference>
<keyword evidence="3" id="KW-1185">Reference proteome</keyword>
<evidence type="ECO:0000259" key="1">
    <source>
        <dbReference type="Pfam" id="PF18271"/>
    </source>
</evidence>
<evidence type="ECO:0000313" key="3">
    <source>
        <dbReference type="Proteomes" id="UP001265746"/>
    </source>
</evidence>
<dbReference type="Proteomes" id="UP001265746">
    <property type="component" value="Unassembled WGS sequence"/>
</dbReference>
<gene>
    <name evidence="2" type="ORF">N8I77_010736</name>
</gene>
<name>A0AAD9W250_PHOAM</name>
<organism evidence="2 3">
    <name type="scientific">Phomopsis amygdali</name>
    <name type="common">Fusicoccum amygdali</name>
    <dbReference type="NCBI Taxonomy" id="1214568"/>
    <lineage>
        <taxon>Eukaryota</taxon>
        <taxon>Fungi</taxon>
        <taxon>Dikarya</taxon>
        <taxon>Ascomycota</taxon>
        <taxon>Pezizomycotina</taxon>
        <taxon>Sordariomycetes</taxon>
        <taxon>Sordariomycetidae</taxon>
        <taxon>Diaporthales</taxon>
        <taxon>Diaporthaceae</taxon>
        <taxon>Diaporthe</taxon>
    </lineage>
</organism>
<evidence type="ECO:0000313" key="2">
    <source>
        <dbReference type="EMBL" id="KAK2601273.1"/>
    </source>
</evidence>
<proteinExistence type="predicted"/>
<accession>A0AAD9W250</accession>
<dbReference type="Pfam" id="PF18271">
    <property type="entry name" value="GH131_N"/>
    <property type="match status" value="1"/>
</dbReference>
<dbReference type="InterPro" id="IPR041524">
    <property type="entry name" value="GH131_N"/>
</dbReference>